<name>A0ABY8U662_TETOB</name>
<evidence type="ECO:0000313" key="8">
    <source>
        <dbReference type="Proteomes" id="UP001244341"/>
    </source>
</evidence>
<evidence type="ECO:0000256" key="6">
    <source>
        <dbReference type="ARBA" id="ARBA00023239"/>
    </source>
</evidence>
<evidence type="ECO:0000256" key="5">
    <source>
        <dbReference type="ARBA" id="ARBA00023152"/>
    </source>
</evidence>
<dbReference type="InterPro" id="IPR000741">
    <property type="entry name" value="FBA_I"/>
</dbReference>
<accession>A0ABY8U662</accession>
<dbReference type="Gene3D" id="3.20.20.70">
    <property type="entry name" value="Aldolase class I"/>
    <property type="match status" value="1"/>
</dbReference>
<dbReference type="EMBL" id="CP126214">
    <property type="protein sequence ID" value="WIA16752.1"/>
    <property type="molecule type" value="Genomic_DNA"/>
</dbReference>
<keyword evidence="6" id="KW-0456">Lyase</keyword>
<keyword evidence="8" id="KW-1185">Reference proteome</keyword>
<comment type="pathway">
    <text evidence="2">Carbohydrate degradation; glycolysis; D-glyceraldehyde 3-phosphate and glycerone phosphate from D-glucose: step 4/4.</text>
</comment>
<dbReference type="EC" id="4.1.2.13" evidence="4"/>
<evidence type="ECO:0000313" key="7">
    <source>
        <dbReference type="EMBL" id="WIA16752.1"/>
    </source>
</evidence>
<dbReference type="Proteomes" id="UP001244341">
    <property type="component" value="Chromosome 7b"/>
</dbReference>
<protein>
    <recommendedName>
        <fullName evidence="4">fructose-bisphosphate aldolase</fullName>
        <ecNumber evidence="4">4.1.2.13</ecNumber>
    </recommendedName>
</protein>
<reference evidence="7 8" key="1">
    <citation type="submission" date="2023-05" db="EMBL/GenBank/DDBJ databases">
        <title>A 100% complete, gapless, phased diploid assembly of the Scenedesmus obliquus UTEX 3031 genome.</title>
        <authorList>
            <person name="Biondi T.C."/>
            <person name="Hanschen E.R."/>
            <person name="Kwon T."/>
            <person name="Eng W."/>
            <person name="Kruse C.P.S."/>
            <person name="Koehler S.I."/>
            <person name="Kunde Y."/>
            <person name="Gleasner C.D."/>
            <person name="You Mak K.T."/>
            <person name="Polle J."/>
            <person name="Hovde B.T."/>
            <person name="Starkenburg S.R."/>
        </authorList>
    </citation>
    <scope>NUCLEOTIDE SEQUENCE [LARGE SCALE GENOMIC DNA]</scope>
    <source>
        <strain evidence="7 8">DOE0152z</strain>
    </source>
</reference>
<sequence>MFTGVIEANMLDLARYALICQDVGLVPIVEPDVSMAGTHTLESALAINTKIQSVLYRALLEHGVFMEGVILKSNIVNPGRQCPVPYSVDEIAQANVDLFKRVMPIAVRSANFLSGGQSLADAAARLSVMNQKKGNLPVNLSFSWSAALQMPLFALCQGGLRLPEMEALYLQELAVASAAAKGEYKPKAGEGDHKPPKQ</sequence>
<evidence type="ECO:0000256" key="3">
    <source>
        <dbReference type="ARBA" id="ARBA00010387"/>
    </source>
</evidence>
<comment type="similarity">
    <text evidence="3">Belongs to the class I fructose-bisphosphate aldolase family.</text>
</comment>
<organism evidence="7 8">
    <name type="scientific">Tetradesmus obliquus</name>
    <name type="common">Green alga</name>
    <name type="synonym">Acutodesmus obliquus</name>
    <dbReference type="NCBI Taxonomy" id="3088"/>
    <lineage>
        <taxon>Eukaryota</taxon>
        <taxon>Viridiplantae</taxon>
        <taxon>Chlorophyta</taxon>
        <taxon>core chlorophytes</taxon>
        <taxon>Chlorophyceae</taxon>
        <taxon>CS clade</taxon>
        <taxon>Sphaeropleales</taxon>
        <taxon>Scenedesmaceae</taxon>
        <taxon>Tetradesmus</taxon>
    </lineage>
</organism>
<gene>
    <name evidence="7" type="ORF">OEZ85_013406</name>
</gene>
<dbReference type="PANTHER" id="PTHR11627">
    <property type="entry name" value="FRUCTOSE-BISPHOSPHATE ALDOLASE"/>
    <property type="match status" value="1"/>
</dbReference>
<keyword evidence="5" id="KW-0324">Glycolysis</keyword>
<evidence type="ECO:0000256" key="1">
    <source>
        <dbReference type="ARBA" id="ARBA00000441"/>
    </source>
</evidence>
<dbReference type="Pfam" id="PF00274">
    <property type="entry name" value="Glycolytic"/>
    <property type="match status" value="1"/>
</dbReference>
<evidence type="ECO:0000256" key="4">
    <source>
        <dbReference type="ARBA" id="ARBA00013068"/>
    </source>
</evidence>
<evidence type="ECO:0000256" key="2">
    <source>
        <dbReference type="ARBA" id="ARBA00004714"/>
    </source>
</evidence>
<dbReference type="InterPro" id="IPR013785">
    <property type="entry name" value="Aldolase_TIM"/>
</dbReference>
<proteinExistence type="inferred from homology"/>
<comment type="catalytic activity">
    <reaction evidence="1">
        <text>beta-D-fructose 1,6-bisphosphate = D-glyceraldehyde 3-phosphate + dihydroxyacetone phosphate</text>
        <dbReference type="Rhea" id="RHEA:14729"/>
        <dbReference type="ChEBI" id="CHEBI:32966"/>
        <dbReference type="ChEBI" id="CHEBI:57642"/>
        <dbReference type="ChEBI" id="CHEBI:59776"/>
        <dbReference type="EC" id="4.1.2.13"/>
    </reaction>
</comment>
<dbReference type="SUPFAM" id="SSF51569">
    <property type="entry name" value="Aldolase"/>
    <property type="match status" value="1"/>
</dbReference>